<dbReference type="GO" id="GO:0016887">
    <property type="term" value="F:ATP hydrolysis activity"/>
    <property type="evidence" value="ECO:0007669"/>
    <property type="project" value="InterPro"/>
</dbReference>
<evidence type="ECO:0000256" key="1">
    <source>
        <dbReference type="ARBA" id="ARBA00022448"/>
    </source>
</evidence>
<feature type="domain" description="ABC transporter" evidence="4">
    <location>
        <begin position="2"/>
        <end position="229"/>
    </location>
</feature>
<dbReference type="InterPro" id="IPR027417">
    <property type="entry name" value="P-loop_NTPase"/>
</dbReference>
<dbReference type="Proteomes" id="UP000810252">
    <property type="component" value="Unassembled WGS sequence"/>
</dbReference>
<evidence type="ECO:0000259" key="4">
    <source>
        <dbReference type="PROSITE" id="PS50893"/>
    </source>
</evidence>
<organism evidence="5 6">
    <name type="scientific">Candidatus Cryptobacteroides merdigallinarum</name>
    <dbReference type="NCBI Taxonomy" id="2840770"/>
    <lineage>
        <taxon>Bacteria</taxon>
        <taxon>Pseudomonadati</taxon>
        <taxon>Bacteroidota</taxon>
        <taxon>Bacteroidia</taxon>
        <taxon>Bacteroidales</taxon>
        <taxon>Candidatus Cryptobacteroides</taxon>
    </lineage>
</organism>
<dbReference type="GO" id="GO:0005524">
    <property type="term" value="F:ATP binding"/>
    <property type="evidence" value="ECO:0007669"/>
    <property type="project" value="UniProtKB-KW"/>
</dbReference>
<reference evidence="5" key="1">
    <citation type="submission" date="2020-10" db="EMBL/GenBank/DDBJ databases">
        <authorList>
            <person name="Gilroy R."/>
        </authorList>
    </citation>
    <scope>NUCLEOTIDE SEQUENCE</scope>
    <source>
        <strain evidence="5">20514</strain>
    </source>
</reference>
<dbReference type="InterPro" id="IPR003439">
    <property type="entry name" value="ABC_transporter-like_ATP-bd"/>
</dbReference>
<keyword evidence="1" id="KW-0813">Transport</keyword>
<dbReference type="Gene3D" id="3.40.50.300">
    <property type="entry name" value="P-loop containing nucleotide triphosphate hydrolases"/>
    <property type="match status" value="1"/>
</dbReference>
<dbReference type="AlphaFoldDB" id="A0A9D9EKT0"/>
<keyword evidence="3 5" id="KW-0067">ATP-binding</keyword>
<comment type="caution">
    <text evidence="5">The sequence shown here is derived from an EMBL/GenBank/DDBJ whole genome shotgun (WGS) entry which is preliminary data.</text>
</comment>
<dbReference type="InterPro" id="IPR003593">
    <property type="entry name" value="AAA+_ATPase"/>
</dbReference>
<proteinExistence type="predicted"/>
<sequence>MIRAENVYFRYGNGKTVLRDINAEFRNGRIYGLLGMNGSGKTTLLKLLAGLLFPRQGRVTMDGNDIPARGIGTLMEIFLMQSGFRFGRTSLKQFLRLHSGFYPHFSMDILEDCLRETGLGMDIPDLDRISLGEKQKVMSAIAIASGTGFLLMDEPSEGMDIPSRKTFRKLLLRHLKEKQTAVISTHHVEELSDILSDIVILGSNGDIAFAGSVEDISERFAFGTSRSAEGALYSEPCPEGYRIIRRNDSGESGEMNLEMLFNAAIKGKLQ</sequence>
<dbReference type="PROSITE" id="PS50893">
    <property type="entry name" value="ABC_TRANSPORTER_2"/>
    <property type="match status" value="1"/>
</dbReference>
<name>A0A9D9EKT0_9BACT</name>
<protein>
    <submittedName>
        <fullName evidence="5">ABC transporter ATP-binding protein</fullName>
    </submittedName>
</protein>
<evidence type="ECO:0000313" key="5">
    <source>
        <dbReference type="EMBL" id="MBO8448793.1"/>
    </source>
</evidence>
<dbReference type="InterPro" id="IPR051782">
    <property type="entry name" value="ABC_Transporter_VariousFunc"/>
</dbReference>
<keyword evidence="2" id="KW-0547">Nucleotide-binding</keyword>
<dbReference type="PANTHER" id="PTHR42939:SF1">
    <property type="entry name" value="ABC TRANSPORTER ATP-BINDING PROTEIN ALBC-RELATED"/>
    <property type="match status" value="1"/>
</dbReference>
<evidence type="ECO:0000256" key="3">
    <source>
        <dbReference type="ARBA" id="ARBA00022840"/>
    </source>
</evidence>
<accession>A0A9D9EKT0</accession>
<gene>
    <name evidence="5" type="ORF">IAC29_05935</name>
</gene>
<reference evidence="5" key="2">
    <citation type="journal article" date="2021" name="PeerJ">
        <title>Extensive microbial diversity within the chicken gut microbiome revealed by metagenomics and culture.</title>
        <authorList>
            <person name="Gilroy R."/>
            <person name="Ravi A."/>
            <person name="Getino M."/>
            <person name="Pursley I."/>
            <person name="Horton D.L."/>
            <person name="Alikhan N.F."/>
            <person name="Baker D."/>
            <person name="Gharbi K."/>
            <person name="Hall N."/>
            <person name="Watson M."/>
            <person name="Adriaenssens E.M."/>
            <person name="Foster-Nyarko E."/>
            <person name="Jarju S."/>
            <person name="Secka A."/>
            <person name="Antonio M."/>
            <person name="Oren A."/>
            <person name="Chaudhuri R.R."/>
            <person name="La Ragione R."/>
            <person name="Hildebrand F."/>
            <person name="Pallen M.J."/>
        </authorList>
    </citation>
    <scope>NUCLEOTIDE SEQUENCE</scope>
    <source>
        <strain evidence="5">20514</strain>
    </source>
</reference>
<evidence type="ECO:0000313" key="6">
    <source>
        <dbReference type="Proteomes" id="UP000810252"/>
    </source>
</evidence>
<dbReference type="PANTHER" id="PTHR42939">
    <property type="entry name" value="ABC TRANSPORTER ATP-BINDING PROTEIN ALBC-RELATED"/>
    <property type="match status" value="1"/>
</dbReference>
<evidence type="ECO:0000256" key="2">
    <source>
        <dbReference type="ARBA" id="ARBA00022741"/>
    </source>
</evidence>
<dbReference type="SMART" id="SM00382">
    <property type="entry name" value="AAA"/>
    <property type="match status" value="1"/>
</dbReference>
<dbReference type="EMBL" id="JADIMQ010000084">
    <property type="protein sequence ID" value="MBO8448793.1"/>
    <property type="molecule type" value="Genomic_DNA"/>
</dbReference>
<dbReference type="SUPFAM" id="SSF52540">
    <property type="entry name" value="P-loop containing nucleoside triphosphate hydrolases"/>
    <property type="match status" value="1"/>
</dbReference>
<dbReference type="Pfam" id="PF00005">
    <property type="entry name" value="ABC_tran"/>
    <property type="match status" value="1"/>
</dbReference>